<feature type="region of interest" description="Disordered" evidence="1">
    <location>
        <begin position="66"/>
        <end position="91"/>
    </location>
</feature>
<comment type="caution">
    <text evidence="4">The sequence shown here is derived from an EMBL/GenBank/DDBJ whole genome shotgun (WGS) entry which is preliminary data.</text>
</comment>
<keyword evidence="2" id="KW-0472">Membrane</keyword>
<keyword evidence="2" id="KW-0812">Transmembrane</keyword>
<keyword evidence="5" id="KW-1185">Reference proteome</keyword>
<dbReference type="AlphaFoldDB" id="A0A1Q4VB59"/>
<dbReference type="InterPro" id="IPR027381">
    <property type="entry name" value="LytR/CpsA/Psr_C"/>
</dbReference>
<feature type="transmembrane region" description="Helical" evidence="2">
    <location>
        <begin position="31"/>
        <end position="51"/>
    </location>
</feature>
<evidence type="ECO:0000313" key="5">
    <source>
        <dbReference type="Proteomes" id="UP000186455"/>
    </source>
</evidence>
<evidence type="ECO:0000259" key="3">
    <source>
        <dbReference type="Pfam" id="PF13399"/>
    </source>
</evidence>
<dbReference type="EMBL" id="LFBV01000002">
    <property type="protein sequence ID" value="OKH95102.1"/>
    <property type="molecule type" value="Genomic_DNA"/>
</dbReference>
<feature type="compositionally biased region" description="Low complexity" evidence="1">
    <location>
        <begin position="66"/>
        <end position="80"/>
    </location>
</feature>
<dbReference type="STRING" id="1048205.AB852_13445"/>
<reference evidence="4 5" key="1">
    <citation type="submission" date="2015-06" db="EMBL/GenBank/DDBJ databases">
        <title>Cloning and characterization of the uncialamcin biosynthetic gene cluster.</title>
        <authorList>
            <person name="Yan X."/>
            <person name="Huang T."/>
            <person name="Ge H."/>
            <person name="Shen B."/>
        </authorList>
    </citation>
    <scope>NUCLEOTIDE SEQUENCE [LARGE SCALE GENOMIC DNA]</scope>
    <source>
        <strain evidence="4 5">DCA2648</strain>
    </source>
</reference>
<proteinExistence type="predicted"/>
<evidence type="ECO:0000256" key="2">
    <source>
        <dbReference type="SAM" id="Phobius"/>
    </source>
</evidence>
<accession>A0A1Q4VB59</accession>
<dbReference type="Proteomes" id="UP000186455">
    <property type="component" value="Unassembled WGS sequence"/>
</dbReference>
<organism evidence="4 5">
    <name type="scientific">Streptomyces uncialis</name>
    <dbReference type="NCBI Taxonomy" id="1048205"/>
    <lineage>
        <taxon>Bacteria</taxon>
        <taxon>Bacillati</taxon>
        <taxon>Actinomycetota</taxon>
        <taxon>Actinomycetes</taxon>
        <taxon>Kitasatosporales</taxon>
        <taxon>Streptomycetaceae</taxon>
        <taxon>Streptomyces</taxon>
    </lineage>
</organism>
<gene>
    <name evidence="4" type="ORF">AB852_13445</name>
</gene>
<dbReference type="RefSeq" id="WP_073787449.1">
    <property type="nucleotide sequence ID" value="NZ_CP109290.1"/>
</dbReference>
<protein>
    <submittedName>
        <fullName evidence="4">Membrane protein</fullName>
    </submittedName>
</protein>
<evidence type="ECO:0000256" key="1">
    <source>
        <dbReference type="SAM" id="MobiDB-lite"/>
    </source>
</evidence>
<dbReference type="Pfam" id="PF13399">
    <property type="entry name" value="LytR_C"/>
    <property type="match status" value="1"/>
</dbReference>
<dbReference type="Gene3D" id="3.30.70.2390">
    <property type="match status" value="1"/>
</dbReference>
<sequence>MSMLTPPGMGGQYRITGERYPRMRRGRRRGWIVSVCVASVVALGVIGWGTLQLVGVFTGDGGKASAAGAGCAPSAKPSPGRSADVASRTGKALPRPAGIKVNVLNATPRSGLAKKTADELRKRGFAIGQVGNAPKEFDKKVPGPGLVVGAKTSERGALPVLATQLAGAQQRTDARGAGDVDLILGTAFTKLTPQAAATQALSALASPSPAPTPSSC</sequence>
<dbReference type="GeneID" id="96793893"/>
<keyword evidence="2" id="KW-1133">Transmembrane helix</keyword>
<name>A0A1Q4VB59_9ACTN</name>
<feature type="domain" description="LytR/CpsA/Psr regulator C-terminal" evidence="3">
    <location>
        <begin position="99"/>
        <end position="188"/>
    </location>
</feature>
<evidence type="ECO:0000313" key="4">
    <source>
        <dbReference type="EMBL" id="OKH95102.1"/>
    </source>
</evidence>